<evidence type="ECO:0000313" key="3">
    <source>
        <dbReference type="Proteomes" id="UP000700732"/>
    </source>
</evidence>
<dbReference type="RefSeq" id="WP_186738138.1">
    <property type="nucleotide sequence ID" value="NZ_VFIA01000015.1"/>
</dbReference>
<protein>
    <recommendedName>
        <fullName evidence="4">RHS repeat-associated core domain-containing protein</fullName>
    </recommendedName>
</protein>
<evidence type="ECO:0000256" key="1">
    <source>
        <dbReference type="SAM" id="MobiDB-lite"/>
    </source>
</evidence>
<evidence type="ECO:0008006" key="4">
    <source>
        <dbReference type="Google" id="ProtNLM"/>
    </source>
</evidence>
<dbReference type="Proteomes" id="UP000700732">
    <property type="component" value="Unassembled WGS sequence"/>
</dbReference>
<accession>A0ABR6W700</accession>
<evidence type="ECO:0000313" key="2">
    <source>
        <dbReference type="EMBL" id="MBC3792361.1"/>
    </source>
</evidence>
<gene>
    <name evidence="2" type="ORF">FH603_2873</name>
</gene>
<comment type="caution">
    <text evidence="2">The sequence shown here is derived from an EMBL/GenBank/DDBJ whole genome shotgun (WGS) entry which is preliminary data.</text>
</comment>
<dbReference type="Gene3D" id="2.180.10.10">
    <property type="entry name" value="RHS repeat-associated core"/>
    <property type="match status" value="1"/>
</dbReference>
<name>A0ABR6W700_9BACT</name>
<feature type="compositionally biased region" description="Polar residues" evidence="1">
    <location>
        <begin position="1"/>
        <end position="20"/>
    </location>
</feature>
<dbReference type="EMBL" id="VFIA01000015">
    <property type="protein sequence ID" value="MBC3792361.1"/>
    <property type="molecule type" value="Genomic_DNA"/>
</dbReference>
<proteinExistence type="predicted"/>
<reference evidence="2 3" key="1">
    <citation type="submission" date="2019-06" db="EMBL/GenBank/DDBJ databases">
        <title>Spirosoma utsteinense sp. nov. isolated from Antarctic ice-free soils.</title>
        <authorList>
            <person name="Tahon G."/>
        </authorList>
    </citation>
    <scope>NUCLEOTIDE SEQUENCE [LARGE SCALE GENOMIC DNA]</scope>
    <source>
        <strain evidence="2 3">LMG 31447</strain>
    </source>
</reference>
<keyword evidence="3" id="KW-1185">Reference proteome</keyword>
<feature type="region of interest" description="Disordered" evidence="1">
    <location>
        <begin position="1"/>
        <end position="21"/>
    </location>
</feature>
<sequence length="116" mass="12512">MSDASANTAGFSDGNKSGNDYTYWPDGSLKSDLNRGISQIQYNLLKLPSQLSFSSGKVVTIRYDAQGTKLSMSSTVAGATTHRDYVAGVYQYQTLPDAGRDRPRGGALPFLNEILP</sequence>
<organism evidence="2 3">
    <name type="scientific">Spirosoma utsteinense</name>
    <dbReference type="NCBI Taxonomy" id="2585773"/>
    <lineage>
        <taxon>Bacteria</taxon>
        <taxon>Pseudomonadati</taxon>
        <taxon>Bacteroidota</taxon>
        <taxon>Cytophagia</taxon>
        <taxon>Cytophagales</taxon>
        <taxon>Cytophagaceae</taxon>
        <taxon>Spirosoma</taxon>
    </lineage>
</organism>